<gene>
    <name evidence="1" type="ORF">EC1118_1G1_4577g</name>
</gene>
<evidence type="ECO:0000313" key="1">
    <source>
        <dbReference type="EMBL" id="CAY79898.1"/>
    </source>
</evidence>
<evidence type="ECO:0000313" key="2">
    <source>
        <dbReference type="Proteomes" id="UP000000286"/>
    </source>
</evidence>
<reference evidence="1 2" key="1">
    <citation type="journal article" date="2009" name="Proc. Natl. Acad. Sci. U.S.A.">
        <title>Eukaryote-to-eukaryote gene transfer events revealed by the genome sequence of the wine yeast Saccharomyces cerevisiae EC1118.</title>
        <authorList>
            <person name="Novo M."/>
            <person name="Bigey F."/>
            <person name="Beyne E."/>
            <person name="Galeote V."/>
            <person name="Gavory F."/>
            <person name="Mallet S."/>
            <person name="Cambot B."/>
            <person name="Legras J.L."/>
            <person name="Wincker P."/>
            <person name="Casaregola S."/>
            <person name="Dequin S."/>
        </authorList>
    </citation>
    <scope>NUCLEOTIDE SEQUENCE [LARGE SCALE GENOMIC DNA]</scope>
    <source>
        <strain evidence="2">Lalvin EC1118 / Prise de mousse</strain>
    </source>
</reference>
<sequence length="112" mass="13248">MYQLLFEIKVKIKIQTEKKKKLNIKLDIVGEGSCILFSINTNNKMIYLFSYFFLMSSGKKNINKYKKILVRNLKRVYAQCIYIARKKNKQWHYSACGWQCSSVAFSKNLECV</sequence>
<protein>
    <submittedName>
        <fullName evidence="1">EC1118_1G1_4577p</fullName>
    </submittedName>
</protein>
<accession>C8Z932</accession>
<dbReference type="HOGENOM" id="CLU_2147816_0_0_1"/>
<dbReference type="EMBL" id="FN393070">
    <property type="protein sequence ID" value="CAY79898.1"/>
    <property type="molecule type" value="Genomic_DNA"/>
</dbReference>
<organism evidence="1 2">
    <name type="scientific">Saccharomyces cerevisiae (strain Lalvin EC1118 / Prise de mousse)</name>
    <name type="common">Baker's yeast</name>
    <dbReference type="NCBI Taxonomy" id="643680"/>
    <lineage>
        <taxon>Eukaryota</taxon>
        <taxon>Fungi</taxon>
        <taxon>Dikarya</taxon>
        <taxon>Ascomycota</taxon>
        <taxon>Saccharomycotina</taxon>
        <taxon>Saccharomycetes</taxon>
        <taxon>Saccharomycetales</taxon>
        <taxon>Saccharomycetaceae</taxon>
        <taxon>Saccharomyces</taxon>
    </lineage>
</organism>
<dbReference type="AlphaFoldDB" id="C8Z932"/>
<name>C8Z932_YEAS8</name>
<proteinExistence type="predicted"/>
<dbReference type="Proteomes" id="UP000000286">
    <property type="component" value="Chromosome VII"/>
</dbReference>